<accession>A0A1S3A3N4</accession>
<dbReference type="SMART" id="SM00195">
    <property type="entry name" value="DSPc"/>
    <property type="match status" value="1"/>
</dbReference>
<feature type="compositionally biased region" description="Acidic residues" evidence="2">
    <location>
        <begin position="1"/>
        <end position="20"/>
    </location>
</feature>
<dbReference type="CTD" id="92235"/>
<dbReference type="GO" id="GO:0005737">
    <property type="term" value="C:cytoplasm"/>
    <property type="evidence" value="ECO:0007669"/>
    <property type="project" value="TreeGrafter"/>
</dbReference>
<dbReference type="GO" id="GO:0043409">
    <property type="term" value="P:negative regulation of MAPK cascade"/>
    <property type="evidence" value="ECO:0007669"/>
    <property type="project" value="TreeGrafter"/>
</dbReference>
<reference evidence="6" key="1">
    <citation type="submission" date="2025-08" db="UniProtKB">
        <authorList>
            <consortium name="RefSeq"/>
        </authorList>
    </citation>
    <scope>IDENTIFICATION</scope>
</reference>
<dbReference type="InterPro" id="IPR029021">
    <property type="entry name" value="Prot-tyrosine_phosphatase-like"/>
</dbReference>
<dbReference type="CDD" id="cd14576">
    <property type="entry name" value="DSP_iDUSP27"/>
    <property type="match status" value="1"/>
</dbReference>
<feature type="compositionally biased region" description="Basic and acidic residues" evidence="2">
    <location>
        <begin position="486"/>
        <end position="510"/>
    </location>
</feature>
<dbReference type="InterPro" id="IPR000340">
    <property type="entry name" value="Dual-sp_phosphatase_cat-dom"/>
</dbReference>
<evidence type="ECO:0000256" key="1">
    <source>
        <dbReference type="ARBA" id="ARBA00008601"/>
    </source>
</evidence>
<dbReference type="RefSeq" id="XP_007528818.1">
    <property type="nucleotide sequence ID" value="XM_007528756.2"/>
</dbReference>
<evidence type="ECO:0000259" key="4">
    <source>
        <dbReference type="PROSITE" id="PS50056"/>
    </source>
</evidence>
<dbReference type="PROSITE" id="PS50054">
    <property type="entry name" value="TYR_PHOSPHATASE_DUAL"/>
    <property type="match status" value="1"/>
</dbReference>
<dbReference type="OrthoDB" id="2017893at2759"/>
<comment type="similarity">
    <text evidence="1">Belongs to the protein-tyrosine phosphatase family. Non-receptor class dual specificity subfamily.</text>
</comment>
<dbReference type="PANTHER" id="PTHR45682">
    <property type="entry name" value="AGAP008228-PA"/>
    <property type="match status" value="1"/>
</dbReference>
<dbReference type="STRING" id="9365.ENSEEUP00000006678"/>
<dbReference type="AlphaFoldDB" id="A0A1S3A3N4"/>
<feature type="compositionally biased region" description="Polar residues" evidence="2">
    <location>
        <begin position="316"/>
        <end position="335"/>
    </location>
</feature>
<feature type="domain" description="Tyrosine specific protein phosphatases" evidence="4">
    <location>
        <begin position="201"/>
        <end position="259"/>
    </location>
</feature>
<dbReference type="FunCoup" id="A0A1S3A3N4">
    <property type="interactions" value="45"/>
</dbReference>
<evidence type="ECO:0000313" key="6">
    <source>
        <dbReference type="RefSeq" id="XP_007528818.1"/>
    </source>
</evidence>
<dbReference type="Proteomes" id="UP001652624">
    <property type="component" value="Chromosome 9"/>
</dbReference>
<feature type="compositionally biased region" description="Basic and acidic residues" evidence="2">
    <location>
        <begin position="1069"/>
        <end position="1086"/>
    </location>
</feature>
<evidence type="ECO:0000256" key="2">
    <source>
        <dbReference type="SAM" id="MobiDB-lite"/>
    </source>
</evidence>
<dbReference type="PROSITE" id="PS50056">
    <property type="entry name" value="TYR_PHOSPHATASE_2"/>
    <property type="match status" value="1"/>
</dbReference>
<dbReference type="Gene3D" id="3.90.190.10">
    <property type="entry name" value="Protein tyrosine phosphatase superfamily"/>
    <property type="match status" value="1"/>
</dbReference>
<feature type="compositionally biased region" description="Acidic residues" evidence="2">
    <location>
        <begin position="864"/>
        <end position="873"/>
    </location>
</feature>
<feature type="region of interest" description="Disordered" evidence="2">
    <location>
        <begin position="1"/>
        <end position="21"/>
    </location>
</feature>
<dbReference type="GO" id="GO:0008138">
    <property type="term" value="F:protein tyrosine/serine/threonine phosphatase activity"/>
    <property type="evidence" value="ECO:0007669"/>
    <property type="project" value="InterPro"/>
</dbReference>
<protein>
    <submittedName>
        <fullName evidence="6">Serine/threonine/tyrosine-interacting-like protein 2 isoform X1</fullName>
    </submittedName>
</protein>
<dbReference type="GO" id="GO:0033549">
    <property type="term" value="F:MAP kinase phosphatase activity"/>
    <property type="evidence" value="ECO:0007669"/>
    <property type="project" value="TreeGrafter"/>
</dbReference>
<gene>
    <name evidence="6" type="primary">STYXL2</name>
</gene>
<evidence type="ECO:0000313" key="5">
    <source>
        <dbReference type="Proteomes" id="UP001652624"/>
    </source>
</evidence>
<feature type="compositionally biased region" description="Low complexity" evidence="2">
    <location>
        <begin position="974"/>
        <end position="988"/>
    </location>
</feature>
<dbReference type="GeneID" id="103118529"/>
<feature type="region of interest" description="Disordered" evidence="2">
    <location>
        <begin position="486"/>
        <end position="513"/>
    </location>
</feature>
<dbReference type="SUPFAM" id="SSF52799">
    <property type="entry name" value="(Phosphotyrosine protein) phosphatases II"/>
    <property type="match status" value="1"/>
</dbReference>
<dbReference type="PRINTS" id="PR01909">
    <property type="entry name" value="ADSPHPHTASEA"/>
</dbReference>
<feature type="compositionally biased region" description="Polar residues" evidence="2">
    <location>
        <begin position="875"/>
        <end position="898"/>
    </location>
</feature>
<sequence>MATGGDSEEEQVVPSEEEEADVRAVQARYLRSPSPSQYSMVSEAETESIFMEPIHLSSAIAAKQIINEEFRPREPRAEAECPGMLESAEQLLMEDLYNRVREKMNDTSLYNTPCVLDLQRALIQDRQEAPWNEVDEVWPNIFIAEKSVAVNKGRLKRLGITHILNAAHGTGVYTGPQFYTGLEIQYLGVEVDDFPEVDIAQHFRKAAEFLDEALLTYRGKVLVSSEMGVSRSAVLVAAYLMIFHSMTILEALMTLRKKRAICPNDGFLKQLRELNEKLMEEREEDYCSETEGEDSGSTEQVRVRALTVEEEDDVSSRLSGSSVGMANLDSRTSSLLDKEEEENMFEQWKKEQDNSTSGVPLDGDGRHPTSSGQGGEEDKDTETIIREWQSRNERYQVEEHKRWTRKEEEEEKEERGGEIWRGRSRRHTLSESSSLESVSSHDIQVLKQQLEMSFLKRGGRRRSDSVSSDSTWDMWNQRLLEVEQEASQRYHSRNEKEGDTDSEMGSRVREDDEVSLSSAASSLSNFCSRNKDKLTALERWKIKRIQFGFHKKDSEAGDSSSEQGTEQAMQRPLDVCLTAYQAWKLKHQKKVGSENQEEVVELGKGEDTTLAKKRQWRLELLEKSRQTLEESRSLGDGEAASSVASGNIPLSAFWSGASSISAYGDTGSVLSAQSHSSQSAQGVSNMGGCSASNPNTQVPNLLVGPGDTISIASIQNWIANVVSETLAQKQNEMLLLSRPPSVASVKAPQAASCLGDDQVSMISGRSSVSVGSCLRPPSQAKPCCDTQSLLSSSTTASSRAQGTSKPIYSLFADNVDLQELDRKEKEMQMELREKMSEYKLEKLASDNKRSTLFKKKNGRGGASEVDDRDEDTDSAIGSFQDSSRSNSYKPSLGTSSCLAMSDHNGLGGSVRKWLSGLETDEKPPPLSDCSGSSQGKTSRSSLLRETKSKFSSYKFSKSESEEQDTSSFHEANGSSTRSTSSFSSCSSREGQKRHTFSRSLFSETLGSREESPEPPFFCRTPEDSGEEEFQEPRRPSWGRSREWADKEESSQSDFSEFGAKRKFTQSFTRLEEEGEKEKMESREEGRYTSARRSQHRRCNDREEEEELDDEALIAAWRRRQEESRTKLQRRREE</sequence>
<dbReference type="PANTHER" id="PTHR45682:SF4">
    <property type="entry name" value="SERINE_THREONINE_TYROSINE-INTERACTING-LIKE PROTEIN 2"/>
    <property type="match status" value="1"/>
</dbReference>
<feature type="region of interest" description="Disordered" evidence="2">
    <location>
        <begin position="307"/>
        <end position="381"/>
    </location>
</feature>
<feature type="region of interest" description="Disordered" evidence="2">
    <location>
        <begin position="851"/>
        <end position="1109"/>
    </location>
</feature>
<dbReference type="InterPro" id="IPR020422">
    <property type="entry name" value="TYR_PHOSPHATASE_DUAL_dom"/>
</dbReference>
<feature type="domain" description="Tyrosine-protein phosphatase" evidence="3">
    <location>
        <begin position="132"/>
        <end position="280"/>
    </location>
</feature>
<feature type="compositionally biased region" description="Basic and acidic residues" evidence="2">
    <location>
        <begin position="396"/>
        <end position="421"/>
    </location>
</feature>
<dbReference type="InterPro" id="IPR000387">
    <property type="entry name" value="Tyr_Pase_dom"/>
</dbReference>
<proteinExistence type="inferred from homology"/>
<feature type="compositionally biased region" description="Low complexity" evidence="2">
    <location>
        <begin position="430"/>
        <end position="441"/>
    </location>
</feature>
<organism evidence="5 6">
    <name type="scientific">Erinaceus europaeus</name>
    <name type="common">Western European hedgehog</name>
    <dbReference type="NCBI Taxonomy" id="9365"/>
    <lineage>
        <taxon>Eukaryota</taxon>
        <taxon>Metazoa</taxon>
        <taxon>Chordata</taxon>
        <taxon>Craniata</taxon>
        <taxon>Vertebrata</taxon>
        <taxon>Euteleostomi</taxon>
        <taxon>Mammalia</taxon>
        <taxon>Eutheria</taxon>
        <taxon>Laurasiatheria</taxon>
        <taxon>Eulipotyphla</taxon>
        <taxon>Erinaceidae</taxon>
        <taxon>Erinaceinae</taxon>
        <taxon>Erinaceus</taxon>
    </lineage>
</organism>
<dbReference type="PRINTS" id="PR01908">
    <property type="entry name" value="ADSPHPHTASE"/>
</dbReference>
<feature type="compositionally biased region" description="Basic and acidic residues" evidence="2">
    <location>
        <begin position="1030"/>
        <end position="1049"/>
    </location>
</feature>
<keyword evidence="5" id="KW-1185">Reference proteome</keyword>
<feature type="compositionally biased region" description="Low complexity" evidence="2">
    <location>
        <begin position="930"/>
        <end position="941"/>
    </location>
</feature>
<dbReference type="eggNOG" id="KOG1716">
    <property type="taxonomic scope" value="Eukaryota"/>
</dbReference>
<dbReference type="InterPro" id="IPR020405">
    <property type="entry name" value="Atypical_DUSP_subfamA"/>
</dbReference>
<dbReference type="InParanoid" id="A0A1S3A3N4"/>
<evidence type="ECO:0000259" key="3">
    <source>
        <dbReference type="PROSITE" id="PS50054"/>
    </source>
</evidence>
<feature type="region of interest" description="Disordered" evidence="2">
    <location>
        <begin position="396"/>
        <end position="442"/>
    </location>
</feature>
<dbReference type="Pfam" id="PF00782">
    <property type="entry name" value="DSPc"/>
    <property type="match status" value="1"/>
</dbReference>
<name>A0A1S3A3N4_ERIEU</name>